<gene>
    <name evidence="2" type="ORF">NDU88_007517</name>
</gene>
<evidence type="ECO:0000256" key="1">
    <source>
        <dbReference type="SAM" id="MobiDB-lite"/>
    </source>
</evidence>
<comment type="caution">
    <text evidence="2">The sequence shown here is derived from an EMBL/GenBank/DDBJ whole genome shotgun (WGS) entry which is preliminary data.</text>
</comment>
<proteinExistence type="predicted"/>
<dbReference type="EMBL" id="JANPWB010000014">
    <property type="protein sequence ID" value="KAJ1102471.1"/>
    <property type="molecule type" value="Genomic_DNA"/>
</dbReference>
<keyword evidence="3" id="KW-1185">Reference proteome</keyword>
<feature type="compositionally biased region" description="Basic and acidic residues" evidence="1">
    <location>
        <begin position="1"/>
        <end position="20"/>
    </location>
</feature>
<name>A0AAV7MFD7_PLEWA</name>
<protein>
    <submittedName>
        <fullName evidence="2">Uncharacterized protein</fullName>
    </submittedName>
</protein>
<evidence type="ECO:0000313" key="3">
    <source>
        <dbReference type="Proteomes" id="UP001066276"/>
    </source>
</evidence>
<dbReference type="Proteomes" id="UP001066276">
    <property type="component" value="Chromosome 10"/>
</dbReference>
<organism evidence="2 3">
    <name type="scientific">Pleurodeles waltl</name>
    <name type="common">Iberian ribbed newt</name>
    <dbReference type="NCBI Taxonomy" id="8319"/>
    <lineage>
        <taxon>Eukaryota</taxon>
        <taxon>Metazoa</taxon>
        <taxon>Chordata</taxon>
        <taxon>Craniata</taxon>
        <taxon>Vertebrata</taxon>
        <taxon>Euteleostomi</taxon>
        <taxon>Amphibia</taxon>
        <taxon>Batrachia</taxon>
        <taxon>Caudata</taxon>
        <taxon>Salamandroidea</taxon>
        <taxon>Salamandridae</taxon>
        <taxon>Pleurodelinae</taxon>
        <taxon>Pleurodeles</taxon>
    </lineage>
</organism>
<accession>A0AAV7MFD7</accession>
<sequence length="152" mass="17274">MESARSEEDRSQERENEGFKRACSPAGSWVTNGPLPTSDELEERRVASPRSPEWKEERTPAEMPAEGASQEVIRRGARRKKPVLEARHEAGICQRHNKYKVHQNLPLSPLWKTATKTRRHKSDARLHCAVVPGRGSSLCRMHSRMRIASEAL</sequence>
<reference evidence="2" key="1">
    <citation type="journal article" date="2022" name="bioRxiv">
        <title>Sequencing and chromosome-scale assembly of the giantPleurodeles waltlgenome.</title>
        <authorList>
            <person name="Brown T."/>
            <person name="Elewa A."/>
            <person name="Iarovenko S."/>
            <person name="Subramanian E."/>
            <person name="Araus A.J."/>
            <person name="Petzold A."/>
            <person name="Susuki M."/>
            <person name="Suzuki K.-i.T."/>
            <person name="Hayashi T."/>
            <person name="Toyoda A."/>
            <person name="Oliveira C."/>
            <person name="Osipova E."/>
            <person name="Leigh N.D."/>
            <person name="Simon A."/>
            <person name="Yun M.H."/>
        </authorList>
    </citation>
    <scope>NUCLEOTIDE SEQUENCE</scope>
    <source>
        <strain evidence="2">20211129_DDA</strain>
        <tissue evidence="2">Liver</tissue>
    </source>
</reference>
<feature type="compositionally biased region" description="Basic and acidic residues" evidence="1">
    <location>
        <begin position="42"/>
        <end position="60"/>
    </location>
</feature>
<dbReference type="AlphaFoldDB" id="A0AAV7MFD7"/>
<feature type="region of interest" description="Disordered" evidence="1">
    <location>
        <begin position="1"/>
        <end position="76"/>
    </location>
</feature>
<evidence type="ECO:0000313" key="2">
    <source>
        <dbReference type="EMBL" id="KAJ1102471.1"/>
    </source>
</evidence>